<evidence type="ECO:0000256" key="3">
    <source>
        <dbReference type="ARBA" id="ARBA00022525"/>
    </source>
</evidence>
<name>A0AAV8PUV5_ENSVE</name>
<dbReference type="Proteomes" id="UP001222027">
    <property type="component" value="Unassembled WGS sequence"/>
</dbReference>
<proteinExistence type="predicted"/>
<evidence type="ECO:0000256" key="5">
    <source>
        <dbReference type="ARBA" id="ARBA00023180"/>
    </source>
</evidence>
<keyword evidence="9" id="KW-1185">Reference proteome</keyword>
<evidence type="ECO:0000256" key="2">
    <source>
        <dbReference type="ARBA" id="ARBA00004613"/>
    </source>
</evidence>
<evidence type="ECO:0000313" key="9">
    <source>
        <dbReference type="Proteomes" id="UP001222027"/>
    </source>
</evidence>
<dbReference type="Gene3D" id="2.60.120.260">
    <property type="entry name" value="Galactose-binding domain-like"/>
    <property type="match status" value="1"/>
</dbReference>
<comment type="subcellular location">
    <subcellularLocation>
        <location evidence="1">Cell envelope</location>
    </subcellularLocation>
    <subcellularLocation>
        <location evidence="2">Secreted</location>
    </subcellularLocation>
</comment>
<keyword evidence="3" id="KW-0964">Secreted</keyword>
<feature type="domain" description="DUF642" evidence="7">
    <location>
        <begin position="25"/>
        <end position="111"/>
    </location>
</feature>
<keyword evidence="5" id="KW-0325">Glycoprotein</keyword>
<dbReference type="InterPro" id="IPR006946">
    <property type="entry name" value="DGR2-like_dom"/>
</dbReference>
<reference evidence="8 9" key="1">
    <citation type="submission" date="2022-12" db="EMBL/GenBank/DDBJ databases">
        <title>Chromosome-scale assembly of the Ensete ventricosum genome.</title>
        <authorList>
            <person name="Dussert Y."/>
            <person name="Stocks J."/>
            <person name="Wendawek A."/>
            <person name="Woldeyes F."/>
            <person name="Nichols R.A."/>
            <person name="Borrell J.S."/>
        </authorList>
    </citation>
    <scope>NUCLEOTIDE SEQUENCE [LARGE SCALE GENOMIC DNA]</scope>
    <source>
        <strain evidence="9">cv. Maze</strain>
        <tissue evidence="8">Seeds</tissue>
    </source>
</reference>
<evidence type="ECO:0000256" key="4">
    <source>
        <dbReference type="ARBA" id="ARBA00022729"/>
    </source>
</evidence>
<evidence type="ECO:0000256" key="1">
    <source>
        <dbReference type="ARBA" id="ARBA00004196"/>
    </source>
</evidence>
<gene>
    <name evidence="8" type="ORF">OPV22_027275</name>
</gene>
<dbReference type="InterPro" id="IPR052437">
    <property type="entry name" value="Pectin_Meth_Modulator"/>
</dbReference>
<keyword evidence="4 6" id="KW-0732">Signal</keyword>
<organism evidence="8 9">
    <name type="scientific">Ensete ventricosum</name>
    <name type="common">Abyssinian banana</name>
    <name type="synonym">Musa ensete</name>
    <dbReference type="NCBI Taxonomy" id="4639"/>
    <lineage>
        <taxon>Eukaryota</taxon>
        <taxon>Viridiplantae</taxon>
        <taxon>Streptophyta</taxon>
        <taxon>Embryophyta</taxon>
        <taxon>Tracheophyta</taxon>
        <taxon>Spermatophyta</taxon>
        <taxon>Magnoliopsida</taxon>
        <taxon>Liliopsida</taxon>
        <taxon>Zingiberales</taxon>
        <taxon>Musaceae</taxon>
        <taxon>Ensete</taxon>
    </lineage>
</organism>
<dbReference type="PANTHER" id="PTHR31265:SF3">
    <property type="entry name" value="OS02G0205200 PROTEIN"/>
    <property type="match status" value="1"/>
</dbReference>
<evidence type="ECO:0000256" key="6">
    <source>
        <dbReference type="SAM" id="SignalP"/>
    </source>
</evidence>
<evidence type="ECO:0000259" key="7">
    <source>
        <dbReference type="Pfam" id="PF04862"/>
    </source>
</evidence>
<dbReference type="Pfam" id="PF04862">
    <property type="entry name" value="DUF642"/>
    <property type="match status" value="1"/>
</dbReference>
<dbReference type="AlphaFoldDB" id="A0AAV8PUV5"/>
<dbReference type="EMBL" id="JAQQAF010000008">
    <property type="protein sequence ID" value="KAJ8464723.1"/>
    <property type="molecule type" value="Genomic_DNA"/>
</dbReference>
<protein>
    <recommendedName>
        <fullName evidence="7">DUF642 domain-containing protein</fullName>
    </recommendedName>
</protein>
<accession>A0AAV8PUV5</accession>
<sequence>MLRRLLASSLILCVASQLAAAFTDGLLPNGNFELGPKPREMKGTQVIGRNAIPQWQITGFVEYIQWGQKQGDMLLVVPEGSYAVRLGNDASIKQKVKLAKGMRYSLTFSVMGIKQESTLYTNKY</sequence>
<feature type="signal peptide" evidence="6">
    <location>
        <begin position="1"/>
        <end position="21"/>
    </location>
</feature>
<evidence type="ECO:0000313" key="8">
    <source>
        <dbReference type="EMBL" id="KAJ8464723.1"/>
    </source>
</evidence>
<dbReference type="PANTHER" id="PTHR31265">
    <property type="entry name" value="OS02G0527500 PROTEIN-RELATED"/>
    <property type="match status" value="1"/>
</dbReference>
<feature type="chain" id="PRO_5043787564" description="DUF642 domain-containing protein" evidence="6">
    <location>
        <begin position="22"/>
        <end position="124"/>
    </location>
</feature>
<dbReference type="GO" id="GO:0005576">
    <property type="term" value="C:extracellular region"/>
    <property type="evidence" value="ECO:0007669"/>
    <property type="project" value="UniProtKB-SubCell"/>
</dbReference>
<comment type="caution">
    <text evidence="8">The sequence shown here is derived from an EMBL/GenBank/DDBJ whole genome shotgun (WGS) entry which is preliminary data.</text>
</comment>